<evidence type="ECO:0000256" key="5">
    <source>
        <dbReference type="ARBA" id="ARBA00004661"/>
    </source>
</evidence>
<evidence type="ECO:0000256" key="16">
    <source>
        <dbReference type="ARBA" id="ARBA00023239"/>
    </source>
</evidence>
<evidence type="ECO:0000256" key="7">
    <source>
        <dbReference type="ARBA" id="ARBA00013031"/>
    </source>
</evidence>
<comment type="subcellular location">
    <subcellularLocation>
        <location evidence="4 18">Cytoplasm</location>
    </subcellularLocation>
</comment>
<comment type="pathway">
    <text evidence="5 18">Metabolic intermediate biosynthesis; chorismate biosynthesis; chorismate from D-erythrose 4-phosphate and phosphoenolpyruvate: step 2/7.</text>
</comment>
<dbReference type="GO" id="GO:0046872">
    <property type="term" value="F:metal ion binding"/>
    <property type="evidence" value="ECO:0007669"/>
    <property type="project" value="UniProtKB-KW"/>
</dbReference>
<evidence type="ECO:0000256" key="8">
    <source>
        <dbReference type="ARBA" id="ARBA00017684"/>
    </source>
</evidence>
<dbReference type="EC" id="4.2.3.4" evidence="7 18"/>
<feature type="binding site" evidence="18">
    <location>
        <begin position="104"/>
        <end position="108"/>
    </location>
    <ligand>
        <name>NAD(+)</name>
        <dbReference type="ChEBI" id="CHEBI:57540"/>
    </ligand>
</feature>
<dbReference type="GO" id="GO:0003856">
    <property type="term" value="F:3-dehydroquinate synthase activity"/>
    <property type="evidence" value="ECO:0007669"/>
    <property type="project" value="UniProtKB-UniRule"/>
</dbReference>
<dbReference type="InterPro" id="IPR050071">
    <property type="entry name" value="Dehydroquinate_synthase"/>
</dbReference>
<evidence type="ECO:0000256" key="4">
    <source>
        <dbReference type="ARBA" id="ARBA00004496"/>
    </source>
</evidence>
<evidence type="ECO:0000256" key="3">
    <source>
        <dbReference type="ARBA" id="ARBA00003485"/>
    </source>
</evidence>
<dbReference type="PANTHER" id="PTHR43622:SF7">
    <property type="entry name" value="3-DEHYDROQUINATE SYNTHASE, CHLOROPLASTIC"/>
    <property type="match status" value="1"/>
</dbReference>
<dbReference type="GO" id="GO:0009423">
    <property type="term" value="P:chorismate biosynthetic process"/>
    <property type="evidence" value="ECO:0007669"/>
    <property type="project" value="UniProtKB-UniRule"/>
</dbReference>
<dbReference type="InterPro" id="IPR056179">
    <property type="entry name" value="DHQS_C"/>
</dbReference>
<comment type="catalytic activity">
    <reaction evidence="1 18">
        <text>7-phospho-2-dehydro-3-deoxy-D-arabino-heptonate = 3-dehydroquinate + phosphate</text>
        <dbReference type="Rhea" id="RHEA:21968"/>
        <dbReference type="ChEBI" id="CHEBI:32364"/>
        <dbReference type="ChEBI" id="CHEBI:43474"/>
        <dbReference type="ChEBI" id="CHEBI:58394"/>
        <dbReference type="EC" id="4.2.3.4"/>
    </reaction>
</comment>
<dbReference type="GO" id="GO:0005737">
    <property type="term" value="C:cytoplasm"/>
    <property type="evidence" value="ECO:0007669"/>
    <property type="project" value="UniProtKB-SubCell"/>
</dbReference>
<dbReference type="GO" id="GO:0008652">
    <property type="term" value="P:amino acid biosynthetic process"/>
    <property type="evidence" value="ECO:0007669"/>
    <property type="project" value="UniProtKB-KW"/>
</dbReference>
<evidence type="ECO:0000256" key="13">
    <source>
        <dbReference type="ARBA" id="ARBA00022833"/>
    </source>
</evidence>
<keyword evidence="22" id="KW-1185">Reference proteome</keyword>
<dbReference type="Pfam" id="PF01761">
    <property type="entry name" value="DHQ_synthase"/>
    <property type="match status" value="1"/>
</dbReference>
<keyword evidence="12 18" id="KW-0547">Nucleotide-binding</keyword>
<dbReference type="HAMAP" id="MF_00110">
    <property type="entry name" value="DHQ_synthase"/>
    <property type="match status" value="1"/>
</dbReference>
<dbReference type="AlphaFoldDB" id="A0A6L6YHF5"/>
<comment type="cofactor">
    <cofactor evidence="2 18">
        <name>NAD(+)</name>
        <dbReference type="ChEBI" id="CHEBI:57540"/>
    </cofactor>
</comment>
<dbReference type="UniPathway" id="UPA00053">
    <property type="reaction ID" value="UER00085"/>
</dbReference>
<evidence type="ECO:0000256" key="14">
    <source>
        <dbReference type="ARBA" id="ARBA00023027"/>
    </source>
</evidence>
<evidence type="ECO:0000256" key="9">
    <source>
        <dbReference type="ARBA" id="ARBA00022490"/>
    </source>
</evidence>
<feature type="binding site" evidence="18">
    <location>
        <begin position="168"/>
        <end position="171"/>
    </location>
    <ligand>
        <name>NAD(+)</name>
        <dbReference type="ChEBI" id="CHEBI:57540"/>
    </ligand>
</feature>
<dbReference type="CDD" id="cd08195">
    <property type="entry name" value="DHQS"/>
    <property type="match status" value="1"/>
</dbReference>
<dbReference type="PANTHER" id="PTHR43622">
    <property type="entry name" value="3-DEHYDROQUINATE SYNTHASE"/>
    <property type="match status" value="1"/>
</dbReference>
<dbReference type="RefSeq" id="WP_160335591.1">
    <property type="nucleotide sequence ID" value="NZ_CALPCR010000006.1"/>
</dbReference>
<dbReference type="PIRSF" id="PIRSF001455">
    <property type="entry name" value="DHQ_synth"/>
    <property type="match status" value="1"/>
</dbReference>
<feature type="domain" description="3-dehydroquinate synthase N-terminal" evidence="19">
    <location>
        <begin position="66"/>
        <end position="178"/>
    </location>
</feature>
<sequence>MIKVAVKAKSHSYDIFLGEGCVGLLAEELKRLNPSSVLIVTNATVGPLYLQEVSRICAEAASVSSVILPDGEKYKDWQSVSLILEKLAASGADRKSVVIALGGGVVGDLAGFAAAIYMRGIRFIQVPTTLLALVDSSVGGKTGMNMRAGKNLVGAFHQPEAVIADTAFLKTLPKREVAAGIGEIIKHGVLADKAYFERLERDIEKLSALDHQTVAEVVARSCEIKADVVSRDETEKGERAKLNLGHTFGHAIEKLCGFGTWLHGEAVGAGLVLAAQTSVALGKMSEADALRVEKLVQCAHLPVRIPGLSAQAAIDAMKGDKKSTKGVPKFILPEGIGSAVIQEVPEEVIREVLLKEGYEP</sequence>
<keyword evidence="14 18" id="KW-0520">NAD</keyword>
<keyword evidence="17 18" id="KW-0170">Cobalt</keyword>
<protein>
    <recommendedName>
        <fullName evidence="8 18">3-dehydroquinate synthase</fullName>
        <shortName evidence="18">DHQS</shortName>
        <ecNumber evidence="7 18">4.2.3.4</ecNumber>
    </recommendedName>
</protein>
<keyword evidence="10 18" id="KW-0028">Amino-acid biosynthesis</keyword>
<comment type="caution">
    <text evidence="21">The sequence shown here is derived from an EMBL/GenBank/DDBJ whole genome shotgun (WGS) entry which is preliminary data.</text>
</comment>
<feature type="domain" description="3-dehydroquinate synthase C-terminal" evidence="20">
    <location>
        <begin position="180"/>
        <end position="323"/>
    </location>
</feature>
<keyword evidence="15 18" id="KW-0057">Aromatic amino acid biosynthesis</keyword>
<feature type="binding site" evidence="18">
    <location>
        <position position="150"/>
    </location>
    <ligand>
        <name>NAD(+)</name>
        <dbReference type="ChEBI" id="CHEBI:57540"/>
    </ligand>
</feature>
<comment type="function">
    <text evidence="3 18">Catalyzes the conversion of 3-deoxy-D-arabino-heptulosonate 7-phosphate (DAHP) to dehydroquinate (DHQ).</text>
</comment>
<dbReference type="Pfam" id="PF24621">
    <property type="entry name" value="DHQS_C"/>
    <property type="match status" value="1"/>
</dbReference>
<feature type="binding site" evidence="18">
    <location>
        <begin position="70"/>
        <end position="75"/>
    </location>
    <ligand>
        <name>NAD(+)</name>
        <dbReference type="ChEBI" id="CHEBI:57540"/>
    </ligand>
</feature>
<feature type="binding site" evidence="18">
    <location>
        <position position="183"/>
    </location>
    <ligand>
        <name>Zn(2+)</name>
        <dbReference type="ChEBI" id="CHEBI:29105"/>
    </ligand>
</feature>
<keyword evidence="13 18" id="KW-0862">Zinc</keyword>
<keyword evidence="9 18" id="KW-0963">Cytoplasm</keyword>
<accession>A0A6L6YHF5</accession>
<keyword evidence="11 18" id="KW-0479">Metal-binding</keyword>
<evidence type="ECO:0000313" key="22">
    <source>
        <dbReference type="Proteomes" id="UP000472580"/>
    </source>
</evidence>
<feature type="binding site" evidence="18">
    <location>
        <position position="246"/>
    </location>
    <ligand>
        <name>Zn(2+)</name>
        <dbReference type="ChEBI" id="CHEBI:29105"/>
    </ligand>
</feature>
<evidence type="ECO:0000259" key="19">
    <source>
        <dbReference type="Pfam" id="PF01761"/>
    </source>
</evidence>
<evidence type="ECO:0000256" key="17">
    <source>
        <dbReference type="ARBA" id="ARBA00023285"/>
    </source>
</evidence>
<dbReference type="InterPro" id="IPR030963">
    <property type="entry name" value="DHQ_synth_fam"/>
</dbReference>
<evidence type="ECO:0000256" key="18">
    <source>
        <dbReference type="HAMAP-Rule" id="MF_00110"/>
    </source>
</evidence>
<dbReference type="InterPro" id="IPR030960">
    <property type="entry name" value="DHQS/DOIS_N"/>
</dbReference>
<evidence type="ECO:0000256" key="6">
    <source>
        <dbReference type="ARBA" id="ARBA00005412"/>
    </source>
</evidence>
<keyword evidence="16 18" id="KW-0456">Lyase</keyword>
<comment type="similarity">
    <text evidence="6 18">Belongs to the sugar phosphate cyclases superfamily. Dehydroquinate synthase family.</text>
</comment>
<evidence type="ECO:0000256" key="12">
    <source>
        <dbReference type="ARBA" id="ARBA00022741"/>
    </source>
</evidence>
<organism evidence="21 22">
    <name type="scientific">Parasutterella muris</name>
    <dbReference type="NCBI Taxonomy" id="2565572"/>
    <lineage>
        <taxon>Bacteria</taxon>
        <taxon>Pseudomonadati</taxon>
        <taxon>Pseudomonadota</taxon>
        <taxon>Betaproteobacteria</taxon>
        <taxon>Burkholderiales</taxon>
        <taxon>Sutterellaceae</taxon>
        <taxon>Parasutterella</taxon>
    </lineage>
</organism>
<feature type="binding site" evidence="18">
    <location>
        <begin position="128"/>
        <end position="129"/>
    </location>
    <ligand>
        <name>NAD(+)</name>
        <dbReference type="ChEBI" id="CHEBI:57540"/>
    </ligand>
</feature>
<dbReference type="FunFam" id="3.40.50.1970:FF:000001">
    <property type="entry name" value="3-dehydroquinate synthase"/>
    <property type="match status" value="1"/>
</dbReference>
<dbReference type="GO" id="GO:0009073">
    <property type="term" value="P:aromatic amino acid family biosynthetic process"/>
    <property type="evidence" value="ECO:0007669"/>
    <property type="project" value="UniProtKB-KW"/>
</dbReference>
<dbReference type="SUPFAM" id="SSF56796">
    <property type="entry name" value="Dehydroquinate synthase-like"/>
    <property type="match status" value="1"/>
</dbReference>
<evidence type="ECO:0000256" key="11">
    <source>
        <dbReference type="ARBA" id="ARBA00022723"/>
    </source>
</evidence>
<dbReference type="EMBL" id="WSRP01000023">
    <property type="protein sequence ID" value="MVX57165.1"/>
    <property type="molecule type" value="Genomic_DNA"/>
</dbReference>
<feature type="binding site" evidence="18">
    <location>
        <position position="141"/>
    </location>
    <ligand>
        <name>NAD(+)</name>
        <dbReference type="ChEBI" id="CHEBI:57540"/>
    </ligand>
</feature>
<feature type="binding site" evidence="18">
    <location>
        <position position="263"/>
    </location>
    <ligand>
        <name>Zn(2+)</name>
        <dbReference type="ChEBI" id="CHEBI:29105"/>
    </ligand>
</feature>
<evidence type="ECO:0000256" key="15">
    <source>
        <dbReference type="ARBA" id="ARBA00023141"/>
    </source>
</evidence>
<gene>
    <name evidence="18 21" type="primary">aroB</name>
    <name evidence="21" type="ORF">E5987_08080</name>
</gene>
<evidence type="ECO:0000256" key="2">
    <source>
        <dbReference type="ARBA" id="ARBA00001911"/>
    </source>
</evidence>
<dbReference type="Proteomes" id="UP000472580">
    <property type="component" value="Unassembled WGS sequence"/>
</dbReference>
<name>A0A6L6YHF5_9BURK</name>
<dbReference type="InterPro" id="IPR016037">
    <property type="entry name" value="DHQ_synth_AroB"/>
</dbReference>
<evidence type="ECO:0000256" key="1">
    <source>
        <dbReference type="ARBA" id="ARBA00001393"/>
    </source>
</evidence>
<comment type="cofactor">
    <cofactor evidence="18">
        <name>Co(2+)</name>
        <dbReference type="ChEBI" id="CHEBI:48828"/>
    </cofactor>
    <cofactor evidence="18">
        <name>Zn(2+)</name>
        <dbReference type="ChEBI" id="CHEBI:29105"/>
    </cofactor>
    <text evidence="18">Binds 1 divalent metal cation per subunit. Can use either Co(2+) or Zn(2+).</text>
</comment>
<dbReference type="OrthoDB" id="9806583at2"/>
<evidence type="ECO:0000256" key="10">
    <source>
        <dbReference type="ARBA" id="ARBA00022605"/>
    </source>
</evidence>
<dbReference type="Gene3D" id="3.40.50.1970">
    <property type="match status" value="1"/>
</dbReference>
<dbReference type="GO" id="GO:0000166">
    <property type="term" value="F:nucleotide binding"/>
    <property type="evidence" value="ECO:0007669"/>
    <property type="project" value="UniProtKB-KW"/>
</dbReference>
<reference evidence="21 22" key="1">
    <citation type="submission" date="2019-12" db="EMBL/GenBank/DDBJ databases">
        <title>Microbes associate with the intestines of laboratory mice.</title>
        <authorList>
            <person name="Navarre W."/>
            <person name="Wong E."/>
        </authorList>
    </citation>
    <scope>NUCLEOTIDE SEQUENCE [LARGE SCALE GENOMIC DNA]</scope>
    <source>
        <strain evidence="21 22">NM82_D38</strain>
    </source>
</reference>
<evidence type="ECO:0000313" key="21">
    <source>
        <dbReference type="EMBL" id="MVX57165.1"/>
    </source>
</evidence>
<dbReference type="Gene3D" id="1.20.1090.10">
    <property type="entry name" value="Dehydroquinate synthase-like - alpha domain"/>
    <property type="match status" value="1"/>
</dbReference>
<evidence type="ECO:0000259" key="20">
    <source>
        <dbReference type="Pfam" id="PF24621"/>
    </source>
</evidence>
<proteinExistence type="inferred from homology"/>
<dbReference type="NCBIfam" id="TIGR01357">
    <property type="entry name" value="aroB"/>
    <property type="match status" value="1"/>
</dbReference>